<keyword evidence="3" id="KW-0695">RNA-directed DNA polymerase</keyword>
<comment type="caution">
    <text evidence="3">The sequence shown here is derived from an EMBL/GenBank/DDBJ whole genome shotgun (WGS) entry which is preliminary data.</text>
</comment>
<name>A0ABQ5GT91_9ASTR</name>
<dbReference type="PANTHER" id="PTHR15503">
    <property type="entry name" value="LDOC1 RELATED"/>
    <property type="match status" value="1"/>
</dbReference>
<sequence>MAFPTRIQACSPNKEYDGKGGAIALTRWIEKMENVLDNSGCSENQKVKYAASSFVNKALTWWNTQIQARGREAAIGMTWNDFKALLVEEFCPSNEMERLENEFWNHKMVGYVAGLAPEIRGMLKATQPTTIQNAILRAGILTDEAISCGTLSKSNEKRKAVEEDAKSGGSWRDKKKAKVGAGYVATAPPKNEFVNQYPKCTKCYTYHPEGGECRLCFNCQRPGHFARECRAPFKRAAPVNEVERSQGQAGNSLDLILLGHGSFDVIVGMDWLSQNRVVIVCHEKVVKIPLIGGEILRVQGERALGVGKTLMNVKVDEPKVGDISVVWDFVDVFLEDLSRLPPQR</sequence>
<dbReference type="SMART" id="SM00343">
    <property type="entry name" value="ZnF_C2HC"/>
    <property type="match status" value="1"/>
</dbReference>
<evidence type="ECO:0000256" key="1">
    <source>
        <dbReference type="PROSITE-ProRule" id="PRU00047"/>
    </source>
</evidence>
<keyword evidence="3" id="KW-0808">Transferase</keyword>
<reference evidence="3" key="1">
    <citation type="journal article" date="2022" name="Int. J. Mol. Sci.">
        <title>Draft Genome of Tanacetum Coccineum: Genomic Comparison of Closely Related Tanacetum-Family Plants.</title>
        <authorList>
            <person name="Yamashiro T."/>
            <person name="Shiraishi A."/>
            <person name="Nakayama K."/>
            <person name="Satake H."/>
        </authorList>
    </citation>
    <scope>NUCLEOTIDE SEQUENCE</scope>
</reference>
<dbReference type="InterPro" id="IPR005162">
    <property type="entry name" value="Retrotrans_gag_dom"/>
</dbReference>
<keyword evidence="3" id="KW-0548">Nucleotidyltransferase</keyword>
<dbReference type="InterPro" id="IPR036875">
    <property type="entry name" value="Znf_CCHC_sf"/>
</dbReference>
<keyword evidence="4" id="KW-1185">Reference proteome</keyword>
<dbReference type="Pfam" id="PF00098">
    <property type="entry name" value="zf-CCHC"/>
    <property type="match status" value="1"/>
</dbReference>
<evidence type="ECO:0000313" key="3">
    <source>
        <dbReference type="EMBL" id="GJT78857.1"/>
    </source>
</evidence>
<dbReference type="Proteomes" id="UP001151760">
    <property type="component" value="Unassembled WGS sequence"/>
</dbReference>
<dbReference type="PROSITE" id="PS50158">
    <property type="entry name" value="ZF_CCHC"/>
    <property type="match status" value="1"/>
</dbReference>
<dbReference type="SUPFAM" id="SSF57756">
    <property type="entry name" value="Retrovirus zinc finger-like domains"/>
    <property type="match status" value="1"/>
</dbReference>
<keyword evidence="1" id="KW-0479">Metal-binding</keyword>
<accession>A0ABQ5GT91</accession>
<proteinExistence type="predicted"/>
<gene>
    <name evidence="3" type="ORF">Tco_1045582</name>
</gene>
<dbReference type="EMBL" id="BQNB010018840">
    <property type="protein sequence ID" value="GJT78857.1"/>
    <property type="molecule type" value="Genomic_DNA"/>
</dbReference>
<dbReference type="PANTHER" id="PTHR15503:SF42">
    <property type="entry name" value="ZINC FINGER, CCHC-TYPE, RETROTRANSPOSON GAG DOMAIN, ASPARTIC PEPTIDASE DOMAIN PROTEIN-RELATED"/>
    <property type="match status" value="1"/>
</dbReference>
<dbReference type="Pfam" id="PF08284">
    <property type="entry name" value="RVP_2"/>
    <property type="match status" value="1"/>
</dbReference>
<protein>
    <submittedName>
        <fullName evidence="3">Reverse transcriptase domain-containing protein</fullName>
    </submittedName>
</protein>
<reference evidence="3" key="2">
    <citation type="submission" date="2022-01" db="EMBL/GenBank/DDBJ databases">
        <authorList>
            <person name="Yamashiro T."/>
            <person name="Shiraishi A."/>
            <person name="Satake H."/>
            <person name="Nakayama K."/>
        </authorList>
    </citation>
    <scope>NUCLEOTIDE SEQUENCE</scope>
</reference>
<dbReference type="Pfam" id="PF03732">
    <property type="entry name" value="Retrotrans_gag"/>
    <property type="match status" value="1"/>
</dbReference>
<evidence type="ECO:0000313" key="4">
    <source>
        <dbReference type="Proteomes" id="UP001151760"/>
    </source>
</evidence>
<feature type="domain" description="CCHC-type" evidence="2">
    <location>
        <begin position="216"/>
        <end position="230"/>
    </location>
</feature>
<evidence type="ECO:0000259" key="2">
    <source>
        <dbReference type="PROSITE" id="PS50158"/>
    </source>
</evidence>
<organism evidence="3 4">
    <name type="scientific">Tanacetum coccineum</name>
    <dbReference type="NCBI Taxonomy" id="301880"/>
    <lineage>
        <taxon>Eukaryota</taxon>
        <taxon>Viridiplantae</taxon>
        <taxon>Streptophyta</taxon>
        <taxon>Embryophyta</taxon>
        <taxon>Tracheophyta</taxon>
        <taxon>Spermatophyta</taxon>
        <taxon>Magnoliopsida</taxon>
        <taxon>eudicotyledons</taxon>
        <taxon>Gunneridae</taxon>
        <taxon>Pentapetalae</taxon>
        <taxon>asterids</taxon>
        <taxon>campanulids</taxon>
        <taxon>Asterales</taxon>
        <taxon>Asteraceae</taxon>
        <taxon>Asteroideae</taxon>
        <taxon>Anthemideae</taxon>
        <taxon>Anthemidinae</taxon>
        <taxon>Tanacetum</taxon>
    </lineage>
</organism>
<dbReference type="InterPro" id="IPR001878">
    <property type="entry name" value="Znf_CCHC"/>
</dbReference>
<dbReference type="Gene3D" id="4.10.60.10">
    <property type="entry name" value="Zinc finger, CCHC-type"/>
    <property type="match status" value="1"/>
</dbReference>
<keyword evidence="1" id="KW-0862">Zinc</keyword>
<dbReference type="GO" id="GO:0003964">
    <property type="term" value="F:RNA-directed DNA polymerase activity"/>
    <property type="evidence" value="ECO:0007669"/>
    <property type="project" value="UniProtKB-KW"/>
</dbReference>
<dbReference type="InterPro" id="IPR032567">
    <property type="entry name" value="RTL1-rel"/>
</dbReference>
<keyword evidence="1" id="KW-0863">Zinc-finger</keyword>